<dbReference type="Proteomes" id="UP000634435">
    <property type="component" value="Unassembled WGS sequence"/>
</dbReference>
<gene>
    <name evidence="2" type="ORF">GCM10007111_08400</name>
</gene>
<feature type="transmembrane region" description="Helical" evidence="1">
    <location>
        <begin position="37"/>
        <end position="56"/>
    </location>
</feature>
<keyword evidence="1" id="KW-0472">Membrane</keyword>
<evidence type="ECO:0000313" key="3">
    <source>
        <dbReference type="Proteomes" id="UP000634435"/>
    </source>
</evidence>
<keyword evidence="3" id="KW-1185">Reference proteome</keyword>
<reference evidence="3" key="1">
    <citation type="journal article" date="2019" name="Int. J. Syst. Evol. Microbiol.">
        <title>The Global Catalogue of Microorganisms (GCM) 10K type strain sequencing project: providing services to taxonomists for standard genome sequencing and annotation.</title>
        <authorList>
            <consortium name="The Broad Institute Genomics Platform"/>
            <consortium name="The Broad Institute Genome Sequencing Center for Infectious Disease"/>
            <person name="Wu L."/>
            <person name="Ma J."/>
        </authorList>
    </citation>
    <scope>NUCLEOTIDE SEQUENCE [LARGE SCALE GENOMIC DNA]</scope>
    <source>
        <strain evidence="3">JCM 30071</strain>
    </source>
</reference>
<sequence length="64" mass="7183">MNGIVKFVAFTTIFAWLITGAWQIYEINVYGELHPNGFDTFITLILSMSLAGNCLIGDISKERK</sequence>
<feature type="transmembrane region" description="Helical" evidence="1">
    <location>
        <begin position="7"/>
        <end position="25"/>
    </location>
</feature>
<evidence type="ECO:0000256" key="1">
    <source>
        <dbReference type="SAM" id="Phobius"/>
    </source>
</evidence>
<keyword evidence="1" id="KW-0812">Transmembrane</keyword>
<proteinExistence type="predicted"/>
<keyword evidence="1" id="KW-1133">Transmembrane helix</keyword>
<evidence type="ECO:0000313" key="2">
    <source>
        <dbReference type="EMBL" id="GGJ48599.1"/>
    </source>
</evidence>
<protein>
    <submittedName>
        <fullName evidence="2">Uncharacterized protein</fullName>
    </submittedName>
</protein>
<dbReference type="RefSeq" id="WP_188942150.1">
    <property type="nucleotide sequence ID" value="NZ_BMPN01000001.1"/>
</dbReference>
<dbReference type="EMBL" id="BMPN01000001">
    <property type="protein sequence ID" value="GGJ48599.1"/>
    <property type="molecule type" value="Genomic_DNA"/>
</dbReference>
<organism evidence="2 3">
    <name type="scientific">Virgibacillus kapii</name>
    <dbReference type="NCBI Taxonomy" id="1638645"/>
    <lineage>
        <taxon>Bacteria</taxon>
        <taxon>Bacillati</taxon>
        <taxon>Bacillota</taxon>
        <taxon>Bacilli</taxon>
        <taxon>Bacillales</taxon>
        <taxon>Bacillaceae</taxon>
        <taxon>Virgibacillus</taxon>
    </lineage>
</organism>
<comment type="caution">
    <text evidence="2">The sequence shown here is derived from an EMBL/GenBank/DDBJ whole genome shotgun (WGS) entry which is preliminary data.</text>
</comment>
<name>A0ABQ2D779_9BACI</name>
<accession>A0ABQ2D779</accession>